<dbReference type="EMBL" id="JAWWMZ010000003">
    <property type="protein sequence ID" value="MDX4953822.1"/>
    <property type="molecule type" value="Genomic_DNA"/>
</dbReference>
<protein>
    <recommendedName>
        <fullName evidence="3">Phage protein, HK97 gp10 family</fullName>
    </recommendedName>
</protein>
<gene>
    <name evidence="1" type="ORF">SGN30_10385</name>
</gene>
<accession>A0AAJ2V9W6</accession>
<dbReference type="InterPro" id="IPR010064">
    <property type="entry name" value="HK97-gp10_tail"/>
</dbReference>
<proteinExistence type="predicted"/>
<reference evidence="1" key="1">
    <citation type="submission" date="2023-11" db="EMBL/GenBank/DDBJ databases">
        <title>Identification and selenium tolerance of Delftia acidovorans R3-25.</title>
        <authorList>
            <person name="Zhang S."/>
            <person name="Liu Y."/>
            <person name="Guo Y."/>
        </authorList>
    </citation>
    <scope>NUCLEOTIDE SEQUENCE</scope>
    <source>
        <strain evidence="1">R3-25</strain>
    </source>
</reference>
<comment type="caution">
    <text evidence="1">The sequence shown here is derived from an EMBL/GenBank/DDBJ whole genome shotgun (WGS) entry which is preliminary data.</text>
</comment>
<organism evidence="1 2">
    <name type="scientific">Delftia acidovorans</name>
    <name type="common">Pseudomonas acidovorans</name>
    <name type="synonym">Comamonas acidovorans</name>
    <dbReference type="NCBI Taxonomy" id="80866"/>
    <lineage>
        <taxon>Bacteria</taxon>
        <taxon>Pseudomonadati</taxon>
        <taxon>Pseudomonadota</taxon>
        <taxon>Betaproteobacteria</taxon>
        <taxon>Burkholderiales</taxon>
        <taxon>Comamonadaceae</taxon>
        <taxon>Delftia</taxon>
    </lineage>
</organism>
<dbReference type="AlphaFoldDB" id="A0AAJ2V9W6"/>
<name>A0AAJ2V9W6_DELAC</name>
<dbReference type="RefSeq" id="WP_319073395.1">
    <property type="nucleotide sequence ID" value="NZ_JAWWMZ010000003.1"/>
</dbReference>
<evidence type="ECO:0000313" key="2">
    <source>
        <dbReference type="Proteomes" id="UP001287445"/>
    </source>
</evidence>
<dbReference type="Proteomes" id="UP001287445">
    <property type="component" value="Unassembled WGS sequence"/>
</dbReference>
<evidence type="ECO:0000313" key="1">
    <source>
        <dbReference type="EMBL" id="MDX4953822.1"/>
    </source>
</evidence>
<evidence type="ECO:0008006" key="3">
    <source>
        <dbReference type="Google" id="ProtNLM"/>
    </source>
</evidence>
<dbReference type="NCBIfam" id="TIGR01725">
    <property type="entry name" value="phge_HK97_gp10"/>
    <property type="match status" value="1"/>
</dbReference>
<sequence length="210" mass="23432">MADKPEITGVPDLTAAFREVREDMAQKVSRRMVVAGGKVITNRAKAIAKANGSVITGAMVENIAIKREPNAPDGTAQYHIGVRHGRDQTKRVQAKGQKRLVVSRGRIKVRRDNDPFYWKWVETGRRVVPASVKSGVTTYTQRLRNGRVVVRTRKYEATSLRARRRAASQGVVGRKPFIEPALQQERDNAITAMDQALQRYLASERKKGGA</sequence>